<dbReference type="Pfam" id="PF13385">
    <property type="entry name" value="Laminin_G_3"/>
    <property type="match status" value="1"/>
</dbReference>
<organism evidence="4">
    <name type="scientific">Eutreptiella gymnastica</name>
    <dbReference type="NCBI Taxonomy" id="73025"/>
    <lineage>
        <taxon>Eukaryota</taxon>
        <taxon>Discoba</taxon>
        <taxon>Euglenozoa</taxon>
        <taxon>Euglenida</taxon>
        <taxon>Spirocuta</taxon>
        <taxon>Euglenophyceae</taxon>
        <taxon>Eutreptiales</taxon>
        <taxon>Eutreptiaceae</taxon>
        <taxon>Eutreptiella</taxon>
    </lineage>
</organism>
<dbReference type="InterPro" id="IPR011989">
    <property type="entry name" value="ARM-like"/>
</dbReference>
<dbReference type="GO" id="GO:0006508">
    <property type="term" value="P:proteolysis"/>
    <property type="evidence" value="ECO:0007669"/>
    <property type="project" value="InterPro"/>
</dbReference>
<dbReference type="SUPFAM" id="SSF48371">
    <property type="entry name" value="ARM repeat"/>
    <property type="match status" value="1"/>
</dbReference>
<dbReference type="GO" id="GO:0004197">
    <property type="term" value="F:cysteine-type endopeptidase activity"/>
    <property type="evidence" value="ECO:0007669"/>
    <property type="project" value="InterPro"/>
</dbReference>
<proteinExistence type="predicted"/>
<feature type="region of interest" description="Disordered" evidence="2">
    <location>
        <begin position="1138"/>
        <end position="1165"/>
    </location>
</feature>
<dbReference type="InterPro" id="IPR011600">
    <property type="entry name" value="Pept_C14_caspase"/>
</dbReference>
<dbReference type="Pfam" id="PF00656">
    <property type="entry name" value="Peptidase_C14"/>
    <property type="match status" value="1"/>
</dbReference>
<dbReference type="InterPro" id="IPR016024">
    <property type="entry name" value="ARM-type_fold"/>
</dbReference>
<protein>
    <recommendedName>
        <fullName evidence="3">Caspase family p20 domain-containing protein</fullName>
    </recommendedName>
</protein>
<sequence length="2060" mass="228659">MYLRLKPDTSGAYRLDPKFKLVDEGHGIRFDVLQGNPPEFPDEAPVTHSFHPDADITELCEEASAYAVNEFSQRKNTAIIAYGNSGMGKSSTLDQLVPLIVEKLTPTLINAEQAAAEAAAELAEEAANGGIPPPKKERAKSVVKSKSVCPSETEMPQRDPFAIPQRTIRKKAGPGITGTMPPGSPMGRSLTTGYSTRISLSPQVITARTSPRNIRAQPSNLFPDANPNPFEFEAAPKIETIELPPETVEDDGEDEQPKKQRKPPVTELPKNGRKGNHELPRFTRGETGLPSYCLIPPVPTMQKLMLSCQIEFWIKTATKTPCTVFTNVNNRTEDAAPKVSIELNKNFQREDEEGACLFYICDSQHIEYSVKMTKDILDDEWHHIRWDIVDLPTNRTTIYVDGVKVANLVLGEQSGPKKFADNWQQWFAIGAGWNPVPLVAGQNISDQFDGSIADVTIKDKEGHIVAYWPFDEKDGVEIKDYGPSKLNAELHNVFWASTKLPTTTMYFNGKDTHINVGCLADFGSKVMNSGLDLWFRCNNTQDSMSLFEVTDTMGKHSCFKLCLNTDGDGGYEKNSTLFYIRDMQGKVFSATCTAELCNDAWHSLVWKIPNAESNQMTVTVDGQRVDLISHMEESPNIFGHWSQWVCIGAANRRGRGISNYFKGYIKEVRLWHTGNILAAHWPLNEGIGAKVAMDISGNGHNGICMAAGHWSATWLKVELPFQLASNDDDDLELDGIKERKFDNNMIRFSYLQLYSGPNSKGIYQERLWDTLNNEALEGLQPIVFHSQRASKEDLHPMAVIPDECWAEVTHDDLLQHFEMARTQALESKAKRGHHIISIALGDSFLTIFDVKGIHQHKQSTFERNLFAWTMPRSNFGADEKAKSCITKSLAYFEDALLQMGAAPQLFKRAIHKHDAIPFHASLLSQMLESGLCFGEEPSAVVLLCHASSDPDVHEANATIELILRLQKMAKLYGAIVIQTNIRGFLARKRCRIMNEIRQRERARARRCADIMRRFPEETASKTRKLALLISITKYHDKRIENLCQPAYDTNELDICLRKLGYKVVQMLEETMEEEMKPTRANILTQLERIMEEEKDEEGNPLPAPQILVYIAGRGGHGIYFDGPTDADLLKEHEDKLAAEEEERRKAEEEKQRQAEEAARKKAEAAAEAARIAEEEAAAAEAAAKKGKGKGKDKGKKAKKKEDTPPPTPPPAPPAEEPPREPTPEAAPTPKQETPPPPMEPVTYLLPSDATLEFKAEEVVTLDWIRETVLGPEPKLGHHAFLCVDLAPVGEPHWWVPQQQEEEGNEGGQSRKPSVTDAPPPAAEDAKGEGDAEGRGEDDSGGEAAEAPKAAAEAPPQPVAKARPKREVLVGKKEKGYFLLQFSSTEYLSYTAATRYSPICSYYFVKGMIGCAQPSRRGDVSEQENNQINISSLMRYLSFKIRTKGPKTGVFETNEEDDYTYVGDIMPALKIYQNKNARREVKRASKKKIFMIRMEFAVQPGPDCRIRDMEGELFKTLVDSCGKGETDNIELCKYEVMPYGCVYFKGCLLDTRRIEAKEQWENDLEKLCGGYRAAHVFETAEDGCFRVRLTPKSSGILAEMELHSALESRLAKTKCVGLKPVKLEFYCSIRITCNWQQQQKLEKRYRMGNLHPNARCYFVEKYSEDQSKVLKDEDQKNREAEERRLAEIEQQKRLAEEQQKALQEQMKAEGKLKDAVIAKCNKLTQSKTMSSDDDFTYIFQLPHHADATAAALNFCAVFGKESDENVVRLVGLGAVEYLCKAMAAHKTEEMALAASFCVDVFAAVTTKVNVTDDIDDIRKAIMKMGGAPCLVDYLKSYMDKPKIVSESLNAIGAMAQMAASVSLAQKGAIDQVLTALSKYADDAEVLQGCLYSCEGLAGRATPEQQQQMLEPCMSAITVSANNAPVLGRAYGLLGKLATLDEAAKKKAANQGLVNGAVDAMSKHKDDQILLTGAVALLAAVPDGESFTGLMEKGIAGLLASALTKCDAKQSPSRVLNACTIVTRLAAEMKGAKKELEGPLNAALTTFGDVVKEKVQAALAVF</sequence>
<gene>
    <name evidence="4" type="ORF">EGYM00392_LOCUS39388</name>
</gene>
<feature type="region of interest" description="Disordered" evidence="2">
    <location>
        <begin position="247"/>
        <end position="282"/>
    </location>
</feature>
<dbReference type="GO" id="GO:0007018">
    <property type="term" value="P:microtubule-based movement"/>
    <property type="evidence" value="ECO:0007669"/>
    <property type="project" value="InterPro"/>
</dbReference>
<dbReference type="GO" id="GO:0005871">
    <property type="term" value="C:kinesin complex"/>
    <property type="evidence" value="ECO:0007669"/>
    <property type="project" value="TreeGrafter"/>
</dbReference>
<feature type="compositionally biased region" description="Pro residues" evidence="2">
    <location>
        <begin position="1204"/>
        <end position="1215"/>
    </location>
</feature>
<feature type="compositionally biased region" description="Polar residues" evidence="2">
    <location>
        <begin position="209"/>
        <end position="220"/>
    </location>
</feature>
<dbReference type="Gene3D" id="1.25.10.10">
    <property type="entry name" value="Leucine-rich Repeat Variant"/>
    <property type="match status" value="1"/>
</dbReference>
<reference evidence="4" key="1">
    <citation type="submission" date="2021-01" db="EMBL/GenBank/DDBJ databases">
        <authorList>
            <person name="Corre E."/>
            <person name="Pelletier E."/>
            <person name="Niang G."/>
            <person name="Scheremetjew M."/>
            <person name="Finn R."/>
            <person name="Kale V."/>
            <person name="Holt S."/>
            <person name="Cochrane G."/>
            <person name="Meng A."/>
            <person name="Brown T."/>
            <person name="Cohen L."/>
        </authorList>
    </citation>
    <scope>NUCLEOTIDE SEQUENCE</scope>
    <source>
        <strain evidence="4">NIES-381</strain>
    </source>
</reference>
<dbReference type="GO" id="GO:0005874">
    <property type="term" value="C:microtubule"/>
    <property type="evidence" value="ECO:0007669"/>
    <property type="project" value="TreeGrafter"/>
</dbReference>
<dbReference type="GO" id="GO:0008017">
    <property type="term" value="F:microtubule binding"/>
    <property type="evidence" value="ECO:0007669"/>
    <property type="project" value="TreeGrafter"/>
</dbReference>
<evidence type="ECO:0000256" key="2">
    <source>
        <dbReference type="SAM" id="MobiDB-lite"/>
    </source>
</evidence>
<feature type="compositionally biased region" description="Basic residues" evidence="2">
    <location>
        <begin position="1184"/>
        <end position="1198"/>
    </location>
</feature>
<dbReference type="InterPro" id="IPR029030">
    <property type="entry name" value="Caspase-like_dom_sf"/>
</dbReference>
<dbReference type="EMBL" id="HBGA01105914">
    <property type="protein sequence ID" value="CAD9028253.1"/>
    <property type="molecule type" value="Transcribed_RNA"/>
</dbReference>
<dbReference type="CDD" id="cd22265">
    <property type="entry name" value="UDM1_RNF168"/>
    <property type="match status" value="1"/>
</dbReference>
<dbReference type="GO" id="GO:0016887">
    <property type="term" value="F:ATP hydrolysis activity"/>
    <property type="evidence" value="ECO:0007669"/>
    <property type="project" value="TreeGrafter"/>
</dbReference>
<dbReference type="PROSITE" id="PS50096">
    <property type="entry name" value="IQ"/>
    <property type="match status" value="1"/>
</dbReference>
<dbReference type="PROSITE" id="PS50208">
    <property type="entry name" value="CASPASE_P20"/>
    <property type="match status" value="1"/>
</dbReference>
<feature type="domain" description="Caspase family p20" evidence="3">
    <location>
        <begin position="1022"/>
        <end position="1073"/>
    </location>
</feature>
<accession>A0A7S1NND2</accession>
<keyword evidence="1" id="KW-0175">Coiled coil</keyword>
<feature type="region of interest" description="Disordered" evidence="2">
    <location>
        <begin position="1180"/>
        <end position="1245"/>
    </location>
</feature>
<feature type="region of interest" description="Disordered" evidence="2">
    <location>
        <begin position="126"/>
        <end position="158"/>
    </location>
</feature>
<dbReference type="InterPro" id="IPR001309">
    <property type="entry name" value="Pept_C14_p20"/>
</dbReference>
<feature type="coiled-coil region" evidence="1">
    <location>
        <begin position="1662"/>
        <end position="1707"/>
    </location>
</feature>
<evidence type="ECO:0000259" key="3">
    <source>
        <dbReference type="PROSITE" id="PS50208"/>
    </source>
</evidence>
<dbReference type="InterPro" id="IPR013320">
    <property type="entry name" value="ConA-like_dom_sf"/>
</dbReference>
<dbReference type="PANTHER" id="PTHR24115">
    <property type="entry name" value="KINESIN-RELATED"/>
    <property type="match status" value="1"/>
</dbReference>
<feature type="compositionally biased region" description="Basic and acidic residues" evidence="2">
    <location>
        <begin position="1323"/>
        <end position="1337"/>
    </location>
</feature>
<dbReference type="Gene3D" id="3.40.50.1460">
    <property type="match status" value="1"/>
</dbReference>
<dbReference type="InterPro" id="IPR027640">
    <property type="entry name" value="Kinesin-like_fam"/>
</dbReference>
<feature type="compositionally biased region" description="Basic and acidic residues" evidence="2">
    <location>
        <begin position="1138"/>
        <end position="1164"/>
    </location>
</feature>
<evidence type="ECO:0000313" key="4">
    <source>
        <dbReference type="EMBL" id="CAD9028253.1"/>
    </source>
</evidence>
<dbReference type="SUPFAM" id="SSF52129">
    <property type="entry name" value="Caspase-like"/>
    <property type="match status" value="1"/>
</dbReference>
<feature type="compositionally biased region" description="Low complexity" evidence="2">
    <location>
        <begin position="1341"/>
        <end position="1353"/>
    </location>
</feature>
<feature type="region of interest" description="Disordered" evidence="2">
    <location>
        <begin position="209"/>
        <end position="231"/>
    </location>
</feature>
<dbReference type="Gene3D" id="2.60.120.200">
    <property type="match status" value="2"/>
</dbReference>
<dbReference type="SUPFAM" id="SSF49899">
    <property type="entry name" value="Concanavalin A-like lectins/glucanases"/>
    <property type="match status" value="2"/>
</dbReference>
<feature type="region of interest" description="Disordered" evidence="2">
    <location>
        <begin position="1299"/>
        <end position="1364"/>
    </location>
</feature>
<evidence type="ECO:0000256" key="1">
    <source>
        <dbReference type="SAM" id="Coils"/>
    </source>
</evidence>
<name>A0A7S1NND2_9EUGL</name>
<dbReference type="GO" id="GO:0003777">
    <property type="term" value="F:microtubule motor activity"/>
    <property type="evidence" value="ECO:0007669"/>
    <property type="project" value="InterPro"/>
</dbReference>